<dbReference type="HOGENOM" id="CLU_2346165_0_0_1"/>
<dbReference type="Proteomes" id="UP000029964">
    <property type="component" value="Unassembled WGS sequence"/>
</dbReference>
<evidence type="ECO:0000313" key="3">
    <source>
        <dbReference type="Proteomes" id="UP000029964"/>
    </source>
</evidence>
<keyword evidence="1" id="KW-0175">Coiled coil</keyword>
<gene>
    <name evidence="2" type="ORF">ACRE_062980</name>
</gene>
<feature type="coiled-coil region" evidence="1">
    <location>
        <begin position="4"/>
        <end position="34"/>
    </location>
</feature>
<organism evidence="2 3">
    <name type="scientific">Hapsidospora chrysogenum (strain ATCC 11550 / CBS 779.69 / DSM 880 / IAM 14645 / JCM 23072 / IMI 49137)</name>
    <name type="common">Acremonium chrysogenum</name>
    <dbReference type="NCBI Taxonomy" id="857340"/>
    <lineage>
        <taxon>Eukaryota</taxon>
        <taxon>Fungi</taxon>
        <taxon>Dikarya</taxon>
        <taxon>Ascomycota</taxon>
        <taxon>Pezizomycotina</taxon>
        <taxon>Sordariomycetes</taxon>
        <taxon>Hypocreomycetidae</taxon>
        <taxon>Hypocreales</taxon>
        <taxon>Bionectriaceae</taxon>
        <taxon>Hapsidospora</taxon>
    </lineage>
</organism>
<dbReference type="EMBL" id="JPKY01000081">
    <property type="protein sequence ID" value="KFH42924.1"/>
    <property type="molecule type" value="Genomic_DNA"/>
</dbReference>
<evidence type="ECO:0000313" key="2">
    <source>
        <dbReference type="EMBL" id="KFH42924.1"/>
    </source>
</evidence>
<dbReference type="OrthoDB" id="4747012at2759"/>
<sequence length="97" mass="11310">MVMGRLKDQMIEEMEEEREELERALDDIEAFGENFKCPNEYCDNKVCTKSCFARSCFDWCLQHNHPSIEDTDGTTTVEVHYHTKDAEGKLVTRTEAE</sequence>
<comment type="caution">
    <text evidence="2">The sequence shown here is derived from an EMBL/GenBank/DDBJ whole genome shotgun (WGS) entry which is preliminary data.</text>
</comment>
<accession>A0A086T0P2</accession>
<name>A0A086T0P2_HAPC1</name>
<dbReference type="AlphaFoldDB" id="A0A086T0P2"/>
<evidence type="ECO:0000256" key="1">
    <source>
        <dbReference type="SAM" id="Coils"/>
    </source>
</evidence>
<protein>
    <submittedName>
        <fullName evidence="2">Uncharacterized protein</fullName>
    </submittedName>
</protein>
<proteinExistence type="predicted"/>
<reference evidence="3" key="1">
    <citation type="journal article" date="2014" name="Genome Announc.">
        <title>Genome sequence and annotation of Acremonium chrysogenum, producer of the beta-lactam antibiotic cephalosporin C.</title>
        <authorList>
            <person name="Terfehr D."/>
            <person name="Dahlmann T.A."/>
            <person name="Specht T."/>
            <person name="Zadra I."/>
            <person name="Kuernsteiner H."/>
            <person name="Kueck U."/>
        </authorList>
    </citation>
    <scope>NUCLEOTIDE SEQUENCE [LARGE SCALE GENOMIC DNA]</scope>
    <source>
        <strain evidence="3">ATCC 11550 / CBS 779.69 / DSM 880 / IAM 14645 / JCM 23072 / IMI 49137</strain>
    </source>
</reference>
<keyword evidence="3" id="KW-1185">Reference proteome</keyword>